<evidence type="ECO:0000256" key="1">
    <source>
        <dbReference type="SAM" id="Phobius"/>
    </source>
</evidence>
<keyword evidence="1" id="KW-1133">Transmembrane helix</keyword>
<keyword evidence="1" id="KW-0472">Membrane</keyword>
<proteinExistence type="predicted"/>
<accession>A0A166EGD6</accession>
<sequence>MASLQNSRPPIAARQGRPLCKILSFAIFNNIVLLLLYAVLLYILLRAIFKPFFSPLSGILGPCARPSKRPVARVGPDKVVPKDASSANDVCSVHQFAKTAVYKALQTRVTRILATSDPPLTRTYVFRSNNDNECDAFVHAPRTLRKKVYAPHYASNHFAFFQPEIHDFAQGLSKTLDGISGKTSVDCLLLSCRLSHVIMTADHSHRLGVFKKSVSGAEELPATALGD</sequence>
<dbReference type="EMBL" id="KV417601">
    <property type="protein sequence ID" value="KZP15738.1"/>
    <property type="molecule type" value="Genomic_DNA"/>
</dbReference>
<name>A0A166EGD6_9AGAM</name>
<organism evidence="2 3">
    <name type="scientific">Athelia psychrophila</name>
    <dbReference type="NCBI Taxonomy" id="1759441"/>
    <lineage>
        <taxon>Eukaryota</taxon>
        <taxon>Fungi</taxon>
        <taxon>Dikarya</taxon>
        <taxon>Basidiomycota</taxon>
        <taxon>Agaricomycotina</taxon>
        <taxon>Agaricomycetes</taxon>
        <taxon>Agaricomycetidae</taxon>
        <taxon>Atheliales</taxon>
        <taxon>Atheliaceae</taxon>
        <taxon>Athelia</taxon>
    </lineage>
</organism>
<evidence type="ECO:0000313" key="2">
    <source>
        <dbReference type="EMBL" id="KZP15738.1"/>
    </source>
</evidence>
<protein>
    <submittedName>
        <fullName evidence="2">Uncharacterized protein</fullName>
    </submittedName>
</protein>
<feature type="transmembrane region" description="Helical" evidence="1">
    <location>
        <begin position="22"/>
        <end position="45"/>
    </location>
</feature>
<keyword evidence="3" id="KW-1185">Reference proteome</keyword>
<dbReference type="AlphaFoldDB" id="A0A166EGD6"/>
<dbReference type="STRING" id="436010.A0A166EGD6"/>
<gene>
    <name evidence="2" type="ORF">FIBSPDRAFT_935015</name>
</gene>
<reference evidence="2 3" key="1">
    <citation type="journal article" date="2016" name="Mol. Biol. Evol.">
        <title>Comparative Genomics of Early-Diverging Mushroom-Forming Fungi Provides Insights into the Origins of Lignocellulose Decay Capabilities.</title>
        <authorList>
            <person name="Nagy L.G."/>
            <person name="Riley R."/>
            <person name="Tritt A."/>
            <person name="Adam C."/>
            <person name="Daum C."/>
            <person name="Floudas D."/>
            <person name="Sun H."/>
            <person name="Yadav J.S."/>
            <person name="Pangilinan J."/>
            <person name="Larsson K.H."/>
            <person name="Matsuura K."/>
            <person name="Barry K."/>
            <person name="Labutti K."/>
            <person name="Kuo R."/>
            <person name="Ohm R.A."/>
            <person name="Bhattacharya S.S."/>
            <person name="Shirouzu T."/>
            <person name="Yoshinaga Y."/>
            <person name="Martin F.M."/>
            <person name="Grigoriev I.V."/>
            <person name="Hibbett D.S."/>
        </authorList>
    </citation>
    <scope>NUCLEOTIDE SEQUENCE [LARGE SCALE GENOMIC DNA]</scope>
    <source>
        <strain evidence="2 3">CBS 109695</strain>
    </source>
</reference>
<dbReference type="OrthoDB" id="3945418at2759"/>
<keyword evidence="1" id="KW-0812">Transmembrane</keyword>
<evidence type="ECO:0000313" key="3">
    <source>
        <dbReference type="Proteomes" id="UP000076532"/>
    </source>
</evidence>
<dbReference type="Proteomes" id="UP000076532">
    <property type="component" value="Unassembled WGS sequence"/>
</dbReference>